<keyword evidence="2" id="KW-0472">Membrane</keyword>
<evidence type="ECO:0000313" key="3">
    <source>
        <dbReference type="EMBL" id="BAD78467.1"/>
    </source>
</evidence>
<dbReference type="InterPro" id="IPR005240">
    <property type="entry name" value="DUF389"/>
</dbReference>
<feature type="transmembrane region" description="Helical" evidence="2">
    <location>
        <begin position="36"/>
        <end position="69"/>
    </location>
</feature>
<sequence length="387" mass="40938">MPKTLLASPLSPSERDRKSRELERTIRRASGLTQSYLFLVVTSALVATFGLLANSVAVIIGAMLIAPVLQPLRGLALAGVNGNPRLLKRAGISLLVAVLLAIALSWFLGRVVALPEYGSEVLGRTNPNLIDLGIAVVAGAVAAYASVEHNLSDAIAGTGIAVALMPPLATVGLTLAQGDLRASGGAMLLFLTNVVGIILAEILTFKLMGVSRHKTSRGLYLSLVLTSLLSIPLGLSFWESLQNARLQRDLREILLTETITVGRQVQLQGVNINWNRKPVEVQLQVRALRPVTPRQVKLVETFLENKLGQPVRLIFFVSSSVEVTSDEPPELDIPEPAPTKPPAPAIETSPAGSATDPAAEAQPASDTEADSPTEPATVKPPAASEVP</sequence>
<feature type="transmembrane region" description="Helical" evidence="2">
    <location>
        <begin position="219"/>
        <end position="238"/>
    </location>
</feature>
<feature type="region of interest" description="Disordered" evidence="1">
    <location>
        <begin position="1"/>
        <end position="20"/>
    </location>
</feature>
<keyword evidence="2" id="KW-0812">Transmembrane</keyword>
<feature type="transmembrane region" description="Helical" evidence="2">
    <location>
        <begin position="187"/>
        <end position="207"/>
    </location>
</feature>
<organism evidence="3 4">
    <name type="scientific">Synechococcus sp. (strain ATCC 27144 / PCC 6301 / SAUG 1402/1)</name>
    <name type="common">Anacystis nidulans</name>
    <dbReference type="NCBI Taxonomy" id="269084"/>
    <lineage>
        <taxon>Bacteria</taxon>
        <taxon>Bacillati</taxon>
        <taxon>Cyanobacteriota</taxon>
        <taxon>Cyanophyceae</taxon>
        <taxon>Synechococcales</taxon>
        <taxon>Synechococcaceae</taxon>
        <taxon>Synechococcus</taxon>
    </lineage>
</organism>
<dbReference type="PANTHER" id="PTHR20992">
    <property type="entry name" value="AT15442P-RELATED"/>
    <property type="match status" value="1"/>
</dbReference>
<feature type="region of interest" description="Disordered" evidence="1">
    <location>
        <begin position="325"/>
        <end position="387"/>
    </location>
</feature>
<name>A0A0H3K5N0_SYNP6</name>
<reference evidence="3 4" key="1">
    <citation type="journal article" date="2007" name="Photosyn. Res.">
        <title>Complete nucleotide sequence of the freshwater unicellular cyanobacterium Synechococcus elongatus PCC 6301 chromosome: gene content and organization.</title>
        <authorList>
            <person name="Sugita C."/>
            <person name="Ogata K."/>
            <person name="Shikata M."/>
            <person name="Jikuya H."/>
            <person name="Takano J."/>
            <person name="Furumichi M."/>
            <person name="Kanehisa M."/>
            <person name="Omata T."/>
            <person name="Sugiura M."/>
            <person name="Sugita M."/>
        </authorList>
    </citation>
    <scope>NUCLEOTIDE SEQUENCE [LARGE SCALE GENOMIC DNA]</scope>
    <source>
        <strain evidence="4">ATCC 27144 / PCC 6301 / SAUG 1402/1</strain>
    </source>
</reference>
<feature type="transmembrane region" description="Helical" evidence="2">
    <location>
        <begin position="90"/>
        <end position="109"/>
    </location>
</feature>
<evidence type="ECO:0000256" key="2">
    <source>
        <dbReference type="SAM" id="Phobius"/>
    </source>
</evidence>
<feature type="compositionally biased region" description="Pro residues" evidence="1">
    <location>
        <begin position="335"/>
        <end position="344"/>
    </location>
</feature>
<proteinExistence type="predicted"/>
<dbReference type="Proteomes" id="UP000001175">
    <property type="component" value="Chromosome"/>
</dbReference>
<dbReference type="AlphaFoldDB" id="A0A0H3K5N0"/>
<accession>A0A0H3K5N0</accession>
<dbReference type="EMBL" id="AP008231">
    <property type="protein sequence ID" value="BAD78467.1"/>
    <property type="molecule type" value="Genomic_DNA"/>
</dbReference>
<feature type="transmembrane region" description="Helical" evidence="2">
    <location>
        <begin position="154"/>
        <end position="175"/>
    </location>
</feature>
<feature type="transmembrane region" description="Helical" evidence="2">
    <location>
        <begin position="129"/>
        <end position="147"/>
    </location>
</feature>
<keyword evidence="2" id="KW-1133">Transmembrane helix</keyword>
<dbReference type="eggNOG" id="COG1808">
    <property type="taxonomic scope" value="Bacteria"/>
</dbReference>
<evidence type="ECO:0000313" key="4">
    <source>
        <dbReference type="Proteomes" id="UP000001175"/>
    </source>
</evidence>
<dbReference type="Pfam" id="PF04087">
    <property type="entry name" value="DUF389"/>
    <property type="match status" value="1"/>
</dbReference>
<dbReference type="KEGG" id="syc:syc0277_d"/>
<protein>
    <recommendedName>
        <fullName evidence="5">DUF389 domain-containing protein</fullName>
    </recommendedName>
</protein>
<dbReference type="RefSeq" id="WP_011242591.1">
    <property type="nucleotide sequence ID" value="NC_006576.1"/>
</dbReference>
<evidence type="ECO:0000256" key="1">
    <source>
        <dbReference type="SAM" id="MobiDB-lite"/>
    </source>
</evidence>
<dbReference type="PANTHER" id="PTHR20992:SF9">
    <property type="entry name" value="AT15442P-RELATED"/>
    <property type="match status" value="1"/>
</dbReference>
<evidence type="ECO:0008006" key="5">
    <source>
        <dbReference type="Google" id="ProtNLM"/>
    </source>
</evidence>
<gene>
    <name evidence="3" type="ordered locus">syc0277_d</name>
</gene>